<evidence type="ECO:0000259" key="2">
    <source>
        <dbReference type="Pfam" id="PF04471"/>
    </source>
</evidence>
<organism evidence="3 4">
    <name type="scientific">Streptomyces atriruber</name>
    <dbReference type="NCBI Taxonomy" id="545121"/>
    <lineage>
        <taxon>Bacteria</taxon>
        <taxon>Bacillati</taxon>
        <taxon>Actinomycetota</taxon>
        <taxon>Actinomycetes</taxon>
        <taxon>Kitasatosporales</taxon>
        <taxon>Streptomycetaceae</taxon>
        <taxon>Streptomyces</taxon>
    </lineage>
</organism>
<evidence type="ECO:0000313" key="4">
    <source>
        <dbReference type="Proteomes" id="UP001551176"/>
    </source>
</evidence>
<sequence length="241" mass="26418">MAASVRRQRRRRRLRKKTRRQVQLWGAAAAVVAVVWAAGNWASVWPVLLAVVVVAVVGGGGYGLWQAHHHAVGKDRAWRLEEEARARELSMTEVDALSWQDFERYVADLCRRDGCTRVVVSGKSGDLGADVIGYLSDGRKLVIQCKKYAPERSVSSQDMQKFLGTARNEHGADVALFVTTCRRFTSAALGLAVRHDIIALHRDLLGAWVKGARLDSLIPLNGHGHGGGHGGGGRTQRRSRA</sequence>
<gene>
    <name evidence="3" type="ORF">ABZ921_09990</name>
</gene>
<feature type="domain" description="Restriction endonuclease type IV Mrr" evidence="2">
    <location>
        <begin position="95"/>
        <end position="208"/>
    </location>
</feature>
<dbReference type="PANTHER" id="PTHR30015:SF6">
    <property type="entry name" value="SLL1429 PROTEIN"/>
    <property type="match status" value="1"/>
</dbReference>
<keyword evidence="1" id="KW-0812">Transmembrane</keyword>
<dbReference type="InterPro" id="IPR007560">
    <property type="entry name" value="Restrct_endonuc_IV_Mrr"/>
</dbReference>
<dbReference type="SUPFAM" id="SSF52980">
    <property type="entry name" value="Restriction endonuclease-like"/>
    <property type="match status" value="1"/>
</dbReference>
<reference evidence="3 4" key="1">
    <citation type="submission" date="2024-06" db="EMBL/GenBank/DDBJ databases">
        <title>The Natural Products Discovery Center: Release of the First 8490 Sequenced Strains for Exploring Actinobacteria Biosynthetic Diversity.</title>
        <authorList>
            <person name="Kalkreuter E."/>
            <person name="Kautsar S.A."/>
            <person name="Yang D."/>
            <person name="Bader C.D."/>
            <person name="Teijaro C.N."/>
            <person name="Fluegel L."/>
            <person name="Davis C.M."/>
            <person name="Simpson J.R."/>
            <person name="Lauterbach L."/>
            <person name="Steele A.D."/>
            <person name="Gui C."/>
            <person name="Meng S."/>
            <person name="Li G."/>
            <person name="Viehrig K."/>
            <person name="Ye F."/>
            <person name="Su P."/>
            <person name="Kiefer A.F."/>
            <person name="Nichols A."/>
            <person name="Cepeda A.J."/>
            <person name="Yan W."/>
            <person name="Fan B."/>
            <person name="Jiang Y."/>
            <person name="Adhikari A."/>
            <person name="Zheng C.-J."/>
            <person name="Schuster L."/>
            <person name="Cowan T.M."/>
            <person name="Smanski M.J."/>
            <person name="Chevrette M.G."/>
            <person name="De Carvalho L.P.S."/>
            <person name="Shen B."/>
        </authorList>
    </citation>
    <scope>NUCLEOTIDE SEQUENCE [LARGE SCALE GENOMIC DNA]</scope>
    <source>
        <strain evidence="3 4">NPDC046838</strain>
    </source>
</reference>
<dbReference type="InterPro" id="IPR052906">
    <property type="entry name" value="Type_IV_Methyl-Rstrct_Enzyme"/>
</dbReference>
<evidence type="ECO:0000256" key="1">
    <source>
        <dbReference type="SAM" id="Phobius"/>
    </source>
</evidence>
<dbReference type="Proteomes" id="UP001551176">
    <property type="component" value="Unassembled WGS sequence"/>
</dbReference>
<feature type="transmembrane region" description="Helical" evidence="1">
    <location>
        <begin position="21"/>
        <end position="38"/>
    </location>
</feature>
<keyword evidence="3" id="KW-0540">Nuclease</keyword>
<protein>
    <submittedName>
        <fullName evidence="3">Restriction endonuclease</fullName>
    </submittedName>
</protein>
<accession>A0ABV3BIW6</accession>
<dbReference type="InterPro" id="IPR011856">
    <property type="entry name" value="tRNA_endonuc-like_dom_sf"/>
</dbReference>
<feature type="transmembrane region" description="Helical" evidence="1">
    <location>
        <begin position="44"/>
        <end position="65"/>
    </location>
</feature>
<dbReference type="GO" id="GO:0004519">
    <property type="term" value="F:endonuclease activity"/>
    <property type="evidence" value="ECO:0007669"/>
    <property type="project" value="UniProtKB-KW"/>
</dbReference>
<keyword evidence="1" id="KW-1133">Transmembrane helix</keyword>
<keyword evidence="1" id="KW-0472">Membrane</keyword>
<keyword evidence="4" id="KW-1185">Reference proteome</keyword>
<dbReference type="Pfam" id="PF04471">
    <property type="entry name" value="Mrr_cat"/>
    <property type="match status" value="1"/>
</dbReference>
<proteinExistence type="predicted"/>
<dbReference type="EMBL" id="JBEYXV010000004">
    <property type="protein sequence ID" value="MEU6820948.1"/>
    <property type="molecule type" value="Genomic_DNA"/>
</dbReference>
<evidence type="ECO:0000313" key="3">
    <source>
        <dbReference type="EMBL" id="MEU6820948.1"/>
    </source>
</evidence>
<keyword evidence="3" id="KW-0255">Endonuclease</keyword>
<name>A0ABV3BIW6_9ACTN</name>
<dbReference type="PANTHER" id="PTHR30015">
    <property type="entry name" value="MRR RESTRICTION SYSTEM PROTEIN"/>
    <property type="match status" value="1"/>
</dbReference>
<comment type="caution">
    <text evidence="3">The sequence shown here is derived from an EMBL/GenBank/DDBJ whole genome shotgun (WGS) entry which is preliminary data.</text>
</comment>
<dbReference type="Gene3D" id="3.40.1350.10">
    <property type="match status" value="1"/>
</dbReference>
<dbReference type="InterPro" id="IPR011335">
    <property type="entry name" value="Restrct_endonuc-II-like"/>
</dbReference>
<keyword evidence="3" id="KW-0378">Hydrolase</keyword>